<keyword evidence="2" id="KW-1185">Reference proteome</keyword>
<dbReference type="RefSeq" id="WP_166128939.1">
    <property type="nucleotide sequence ID" value="NZ_JAANOQ010000006.1"/>
</dbReference>
<comment type="caution">
    <text evidence="1">The sequence shown here is derived from an EMBL/GenBank/DDBJ whole genome shotgun (WGS) entry which is preliminary data.</text>
</comment>
<evidence type="ECO:0000313" key="2">
    <source>
        <dbReference type="Proteomes" id="UP000605990"/>
    </source>
</evidence>
<protein>
    <submittedName>
        <fullName evidence="1">Uncharacterized protein</fullName>
    </submittedName>
</protein>
<proteinExistence type="predicted"/>
<accession>A0ABR7IZJ5</accession>
<organism evidence="1 2">
    <name type="scientific">Flavobacterium bernardetii</name>
    <dbReference type="NCBI Taxonomy" id="2813823"/>
    <lineage>
        <taxon>Bacteria</taxon>
        <taxon>Pseudomonadati</taxon>
        <taxon>Bacteroidota</taxon>
        <taxon>Flavobacteriia</taxon>
        <taxon>Flavobacteriales</taxon>
        <taxon>Flavobacteriaceae</taxon>
        <taxon>Flavobacterium</taxon>
    </lineage>
</organism>
<reference evidence="1 2" key="1">
    <citation type="submission" date="2020-08" db="EMBL/GenBank/DDBJ databases">
        <title>Description of novel Flavobacterium F-408 isolate.</title>
        <authorList>
            <person name="Saticioglu I.B."/>
            <person name="Duman M."/>
            <person name="Altun S."/>
        </authorList>
    </citation>
    <scope>NUCLEOTIDE SEQUENCE [LARGE SCALE GENOMIC DNA]</scope>
    <source>
        <strain evidence="1 2">F-408</strain>
    </source>
</reference>
<sequence>MNFKILLLLIVTSSNSQNFSLDKLLKKKLLTKKEISFNLKLEIEQLKPSDISEYSNMEKNFYIPIKNDTLCFIYVSSYKKFRLYLKISKERILDRFNDDKNKDNFFMTNISDEYLLIDCKKKYMFNLKTYESTAYLDKQDNTVRINLPSKFQSYISLLNENLFPIKHLSNWIHDDCEFLTMMDFSYSVNMTIRSYCFDEKDKNNFFKMNYNSFLKLMFKSYLYHKEEVFNKYDLFNSLCFDTYYNNGYLVKVN</sequence>
<dbReference type="EMBL" id="JACRUN010000005">
    <property type="protein sequence ID" value="MBC5835215.1"/>
    <property type="molecule type" value="Genomic_DNA"/>
</dbReference>
<dbReference type="Proteomes" id="UP000605990">
    <property type="component" value="Unassembled WGS sequence"/>
</dbReference>
<evidence type="ECO:0000313" key="1">
    <source>
        <dbReference type="EMBL" id="MBC5835215.1"/>
    </source>
</evidence>
<name>A0ABR7IZJ5_9FLAO</name>
<gene>
    <name evidence="1" type="ORF">H8R27_09985</name>
</gene>